<protein>
    <submittedName>
        <fullName evidence="2">Helix-turn-helix transcriptional regulator</fullName>
    </submittedName>
</protein>
<proteinExistence type="predicted"/>
<sequence>MRRSGEIRCMRNPPDPALLRAVAAELKARRTALGLNQEGLAFAAGVDRTFVARLENCSTSPSLGTLFRLSTGLETDPGELVSAIAKRYRREHRAAVVLASVRHASKKTEHASKKPSG</sequence>
<accession>A0ABU8VMH3</accession>
<reference evidence="2 3" key="1">
    <citation type="submission" date="2024-03" db="EMBL/GenBank/DDBJ databases">
        <title>Novel species of the genus Variovorax.</title>
        <authorList>
            <person name="Liu Q."/>
            <person name="Xin Y.-H."/>
        </authorList>
    </citation>
    <scope>NUCLEOTIDE SEQUENCE [LARGE SCALE GENOMIC DNA]</scope>
    <source>
        <strain evidence="2 3">KACC 18899</strain>
    </source>
</reference>
<evidence type="ECO:0000313" key="3">
    <source>
        <dbReference type="Proteomes" id="UP001365846"/>
    </source>
</evidence>
<evidence type="ECO:0000313" key="2">
    <source>
        <dbReference type="EMBL" id="MEJ8814780.1"/>
    </source>
</evidence>
<dbReference type="SUPFAM" id="SSF47413">
    <property type="entry name" value="lambda repressor-like DNA-binding domains"/>
    <property type="match status" value="1"/>
</dbReference>
<dbReference type="InterPro" id="IPR010982">
    <property type="entry name" value="Lambda_DNA-bd_dom_sf"/>
</dbReference>
<feature type="domain" description="HTH cro/C1-type" evidence="1">
    <location>
        <begin position="26"/>
        <end position="80"/>
    </location>
</feature>
<dbReference type="PROSITE" id="PS50943">
    <property type="entry name" value="HTH_CROC1"/>
    <property type="match status" value="1"/>
</dbReference>
<dbReference type="Gene3D" id="1.10.260.40">
    <property type="entry name" value="lambda repressor-like DNA-binding domains"/>
    <property type="match status" value="1"/>
</dbReference>
<dbReference type="EMBL" id="JBBKZU010000014">
    <property type="protein sequence ID" value="MEJ8814780.1"/>
    <property type="molecule type" value="Genomic_DNA"/>
</dbReference>
<dbReference type="SMART" id="SM00530">
    <property type="entry name" value="HTH_XRE"/>
    <property type="match status" value="1"/>
</dbReference>
<dbReference type="Proteomes" id="UP001365846">
    <property type="component" value="Unassembled WGS sequence"/>
</dbReference>
<dbReference type="Pfam" id="PF01381">
    <property type="entry name" value="HTH_3"/>
    <property type="match status" value="1"/>
</dbReference>
<comment type="caution">
    <text evidence="2">The sequence shown here is derived from an EMBL/GenBank/DDBJ whole genome shotgun (WGS) entry which is preliminary data.</text>
</comment>
<gene>
    <name evidence="2" type="ORF">WKW77_27160</name>
</gene>
<keyword evidence="3" id="KW-1185">Reference proteome</keyword>
<name>A0ABU8VMH3_9BURK</name>
<organism evidence="2 3">
    <name type="scientific">Variovorax ureilyticus</name>
    <dbReference type="NCBI Taxonomy" id="1836198"/>
    <lineage>
        <taxon>Bacteria</taxon>
        <taxon>Pseudomonadati</taxon>
        <taxon>Pseudomonadota</taxon>
        <taxon>Betaproteobacteria</taxon>
        <taxon>Burkholderiales</taxon>
        <taxon>Comamonadaceae</taxon>
        <taxon>Variovorax</taxon>
    </lineage>
</organism>
<evidence type="ECO:0000259" key="1">
    <source>
        <dbReference type="PROSITE" id="PS50943"/>
    </source>
</evidence>
<dbReference type="InterPro" id="IPR001387">
    <property type="entry name" value="Cro/C1-type_HTH"/>
</dbReference>
<dbReference type="RefSeq" id="WP_340360007.1">
    <property type="nucleotide sequence ID" value="NZ_JBBKZU010000014.1"/>
</dbReference>
<dbReference type="CDD" id="cd00093">
    <property type="entry name" value="HTH_XRE"/>
    <property type="match status" value="1"/>
</dbReference>